<dbReference type="PANTHER" id="PTHR19302">
    <property type="entry name" value="GAMMA TUBULIN COMPLEX PROTEIN"/>
    <property type="match status" value="1"/>
</dbReference>
<dbReference type="GO" id="GO:0043015">
    <property type="term" value="F:gamma-tubulin binding"/>
    <property type="evidence" value="ECO:0007669"/>
    <property type="project" value="InterPro"/>
</dbReference>
<keyword evidence="3 5" id="KW-0493">Microtubule</keyword>
<evidence type="ECO:0000256" key="6">
    <source>
        <dbReference type="SAM" id="MobiDB-lite"/>
    </source>
</evidence>
<dbReference type="GO" id="GO:0000930">
    <property type="term" value="C:gamma-tubulin complex"/>
    <property type="evidence" value="ECO:0007669"/>
    <property type="project" value="UniProtKB-ARBA"/>
</dbReference>
<name>A0A1B9GD31_9TREE</name>
<dbReference type="Pfam" id="PF04130">
    <property type="entry name" value="GCP_C_terminal"/>
    <property type="match status" value="1"/>
</dbReference>
<dbReference type="GO" id="GO:0005816">
    <property type="term" value="C:spindle pole body"/>
    <property type="evidence" value="ECO:0007669"/>
    <property type="project" value="UniProtKB-ARBA"/>
</dbReference>
<reference evidence="9" key="1">
    <citation type="submission" date="2013-07" db="EMBL/GenBank/DDBJ databases">
        <title>The Genome Sequence of Cryptococcus bestiolae CBS10118.</title>
        <authorList>
            <consortium name="The Broad Institute Genome Sequencing Platform"/>
            <person name="Cuomo C."/>
            <person name="Litvintseva A."/>
            <person name="Chen Y."/>
            <person name="Heitman J."/>
            <person name="Sun S."/>
            <person name="Springer D."/>
            <person name="Dromer F."/>
            <person name="Young S.K."/>
            <person name="Zeng Q."/>
            <person name="Gargeya S."/>
            <person name="Fitzgerald M."/>
            <person name="Abouelleil A."/>
            <person name="Alvarado L."/>
            <person name="Berlin A.M."/>
            <person name="Chapman S.B."/>
            <person name="Dewar J."/>
            <person name="Goldberg J."/>
            <person name="Griggs A."/>
            <person name="Gujja S."/>
            <person name="Hansen M."/>
            <person name="Howarth C."/>
            <person name="Imamovic A."/>
            <person name="Larimer J."/>
            <person name="McCowan C."/>
            <person name="Murphy C."/>
            <person name="Pearson M."/>
            <person name="Priest M."/>
            <person name="Roberts A."/>
            <person name="Saif S."/>
            <person name="Shea T."/>
            <person name="Sykes S."/>
            <person name="Wortman J."/>
            <person name="Nusbaum C."/>
            <person name="Birren B."/>
        </authorList>
    </citation>
    <scope>NUCLEOTIDE SEQUENCE [LARGE SCALE GENOMIC DNA]</scope>
    <source>
        <strain evidence="9">CBS 10118</strain>
    </source>
</reference>
<dbReference type="GO" id="GO:0051011">
    <property type="term" value="F:microtubule minus-end binding"/>
    <property type="evidence" value="ECO:0007669"/>
    <property type="project" value="TreeGrafter"/>
</dbReference>
<feature type="domain" description="Gamma tubulin complex component C-terminal" evidence="7">
    <location>
        <begin position="723"/>
        <end position="910"/>
    </location>
</feature>
<evidence type="ECO:0000259" key="8">
    <source>
        <dbReference type="Pfam" id="PF17681"/>
    </source>
</evidence>
<dbReference type="InterPro" id="IPR007259">
    <property type="entry name" value="GCP"/>
</dbReference>
<dbReference type="EMBL" id="CP144541">
    <property type="protein sequence ID" value="WVW79751.1"/>
    <property type="molecule type" value="Genomic_DNA"/>
</dbReference>
<dbReference type="RefSeq" id="XP_019049977.1">
    <property type="nucleotide sequence ID" value="XM_019187099.1"/>
</dbReference>
<accession>A0A1B9GD31</accession>
<dbReference type="GO" id="GO:0000922">
    <property type="term" value="C:spindle pole"/>
    <property type="evidence" value="ECO:0007669"/>
    <property type="project" value="InterPro"/>
</dbReference>
<comment type="subcellular location">
    <subcellularLocation>
        <location evidence="5">Cytoplasm</location>
        <location evidence="5">Cytoskeleton</location>
        <location evidence="5">Microtubule organizing center</location>
    </subcellularLocation>
</comment>
<evidence type="ECO:0000256" key="3">
    <source>
        <dbReference type="ARBA" id="ARBA00022701"/>
    </source>
</evidence>
<protein>
    <recommendedName>
        <fullName evidence="5">Spindle pole body component</fullName>
    </recommendedName>
</protein>
<comment type="similarity">
    <text evidence="1 5">Belongs to the TUBGCP family.</text>
</comment>
<dbReference type="GeneID" id="30204796"/>
<dbReference type="OrthoDB" id="66546at2759"/>
<evidence type="ECO:0000256" key="1">
    <source>
        <dbReference type="ARBA" id="ARBA00010337"/>
    </source>
</evidence>
<reference evidence="10" key="4">
    <citation type="submission" date="2024-02" db="EMBL/GenBank/DDBJ databases">
        <title>Comparative genomics of Cryptococcus and Kwoniella reveals pathogenesis evolution and contrasting modes of karyotype evolution via chromosome fusion or intercentromeric recombination.</title>
        <authorList>
            <person name="Coelho M.A."/>
            <person name="David-Palma M."/>
            <person name="Shea T."/>
            <person name="Bowers K."/>
            <person name="McGinley-Smith S."/>
            <person name="Mohammad A.W."/>
            <person name="Gnirke A."/>
            <person name="Yurkov A.M."/>
            <person name="Nowrousian M."/>
            <person name="Sun S."/>
            <person name="Cuomo C.A."/>
            <person name="Heitman J."/>
        </authorList>
    </citation>
    <scope>NUCLEOTIDE SEQUENCE</scope>
    <source>
        <strain evidence="10">CBS 10118</strain>
    </source>
</reference>
<dbReference type="InterPro" id="IPR042241">
    <property type="entry name" value="GCP_C_sf"/>
</dbReference>
<reference evidence="9" key="3">
    <citation type="submission" date="2014-01" db="EMBL/GenBank/DDBJ databases">
        <title>Evolution of pathogenesis and genome organization in the Tremellales.</title>
        <authorList>
            <person name="Cuomo C."/>
            <person name="Litvintseva A."/>
            <person name="Heitman J."/>
            <person name="Chen Y."/>
            <person name="Sun S."/>
            <person name="Springer D."/>
            <person name="Dromer F."/>
            <person name="Young S."/>
            <person name="Zeng Q."/>
            <person name="Chapman S."/>
            <person name="Gujja S."/>
            <person name="Saif S."/>
            <person name="Birren B."/>
        </authorList>
    </citation>
    <scope>NUCLEOTIDE SEQUENCE</scope>
    <source>
        <strain evidence="9">CBS 10118</strain>
    </source>
</reference>
<feature type="compositionally biased region" description="Acidic residues" evidence="6">
    <location>
        <begin position="172"/>
        <end position="192"/>
    </location>
</feature>
<dbReference type="Pfam" id="PF17681">
    <property type="entry name" value="GCP_N_terminal"/>
    <property type="match status" value="1"/>
</dbReference>
<keyword evidence="2 5" id="KW-0963">Cytoplasm</keyword>
<evidence type="ECO:0000256" key="4">
    <source>
        <dbReference type="ARBA" id="ARBA00023212"/>
    </source>
</evidence>
<dbReference type="InterPro" id="IPR040457">
    <property type="entry name" value="GCP_C"/>
</dbReference>
<feature type="region of interest" description="Disordered" evidence="6">
    <location>
        <begin position="172"/>
        <end position="221"/>
    </location>
</feature>
<evidence type="ECO:0000313" key="9">
    <source>
        <dbReference type="EMBL" id="OCF28907.1"/>
    </source>
</evidence>
<feature type="compositionally biased region" description="Basic and acidic residues" evidence="6">
    <location>
        <begin position="204"/>
        <end position="220"/>
    </location>
</feature>
<dbReference type="GO" id="GO:0031122">
    <property type="term" value="P:cytoplasmic microtubule organization"/>
    <property type="evidence" value="ECO:0007669"/>
    <property type="project" value="TreeGrafter"/>
</dbReference>
<gene>
    <name evidence="9" type="ORF">I302_00397</name>
    <name evidence="10" type="ORF">I302_101721</name>
</gene>
<organism evidence="9">
    <name type="scientific">Kwoniella bestiolae CBS 10118</name>
    <dbReference type="NCBI Taxonomy" id="1296100"/>
    <lineage>
        <taxon>Eukaryota</taxon>
        <taxon>Fungi</taxon>
        <taxon>Dikarya</taxon>
        <taxon>Basidiomycota</taxon>
        <taxon>Agaricomycotina</taxon>
        <taxon>Tremellomycetes</taxon>
        <taxon>Tremellales</taxon>
        <taxon>Cryptococcaceae</taxon>
        <taxon>Kwoniella</taxon>
    </lineage>
</organism>
<dbReference type="GO" id="GO:0051321">
    <property type="term" value="P:meiotic cell cycle"/>
    <property type="evidence" value="ECO:0007669"/>
    <property type="project" value="TreeGrafter"/>
</dbReference>
<dbReference type="PANTHER" id="PTHR19302:SF33">
    <property type="entry name" value="GAMMA-TUBULIN COMPLEX COMPONENT 5"/>
    <property type="match status" value="1"/>
</dbReference>
<evidence type="ECO:0000313" key="11">
    <source>
        <dbReference type="Proteomes" id="UP000092730"/>
    </source>
</evidence>
<dbReference type="InterPro" id="IPR041470">
    <property type="entry name" value="GCP_N"/>
</dbReference>
<dbReference type="AlphaFoldDB" id="A0A1B9GD31"/>
<evidence type="ECO:0000256" key="2">
    <source>
        <dbReference type="ARBA" id="ARBA00022490"/>
    </source>
</evidence>
<feature type="domain" description="Gamma tubulin complex component protein N-terminal" evidence="8">
    <location>
        <begin position="288"/>
        <end position="641"/>
    </location>
</feature>
<evidence type="ECO:0000259" key="7">
    <source>
        <dbReference type="Pfam" id="PF04130"/>
    </source>
</evidence>
<dbReference type="Gene3D" id="1.20.120.1900">
    <property type="entry name" value="Gamma-tubulin complex, C-terminal domain"/>
    <property type="match status" value="1"/>
</dbReference>
<evidence type="ECO:0000256" key="5">
    <source>
        <dbReference type="RuleBase" id="RU363050"/>
    </source>
</evidence>
<evidence type="ECO:0000313" key="10">
    <source>
        <dbReference type="EMBL" id="WVW79751.1"/>
    </source>
</evidence>
<dbReference type="VEuPathDB" id="FungiDB:I302_00397"/>
<dbReference type="GO" id="GO:0000278">
    <property type="term" value="P:mitotic cell cycle"/>
    <property type="evidence" value="ECO:0007669"/>
    <property type="project" value="TreeGrafter"/>
</dbReference>
<dbReference type="GO" id="GO:0051225">
    <property type="term" value="P:spindle assembly"/>
    <property type="evidence" value="ECO:0007669"/>
    <property type="project" value="TreeGrafter"/>
</dbReference>
<reference evidence="10" key="2">
    <citation type="submission" date="2013-07" db="EMBL/GenBank/DDBJ databases">
        <authorList>
            <consortium name="The Broad Institute Genome Sequencing Platform"/>
            <person name="Cuomo C."/>
            <person name="Litvintseva A."/>
            <person name="Chen Y."/>
            <person name="Heitman J."/>
            <person name="Sun S."/>
            <person name="Springer D."/>
            <person name="Dromer F."/>
            <person name="Young S.K."/>
            <person name="Zeng Q."/>
            <person name="Gargeya S."/>
            <person name="Fitzgerald M."/>
            <person name="Abouelleil A."/>
            <person name="Alvarado L."/>
            <person name="Berlin A.M."/>
            <person name="Chapman S.B."/>
            <person name="Dewar J."/>
            <person name="Goldberg J."/>
            <person name="Griggs A."/>
            <person name="Gujja S."/>
            <person name="Hansen M."/>
            <person name="Howarth C."/>
            <person name="Imamovic A."/>
            <person name="Larimer J."/>
            <person name="McCowan C."/>
            <person name="Murphy C."/>
            <person name="Pearson M."/>
            <person name="Priest M."/>
            <person name="Roberts A."/>
            <person name="Saif S."/>
            <person name="Shea T."/>
            <person name="Sykes S."/>
            <person name="Wortman J."/>
            <person name="Nusbaum C."/>
            <person name="Birren B."/>
        </authorList>
    </citation>
    <scope>NUCLEOTIDE SEQUENCE</scope>
    <source>
        <strain evidence="10">CBS 10118</strain>
    </source>
</reference>
<dbReference type="KEGG" id="kbi:30204796"/>
<dbReference type="EMBL" id="KI894018">
    <property type="protein sequence ID" value="OCF28907.1"/>
    <property type="molecule type" value="Genomic_DNA"/>
</dbReference>
<dbReference type="GO" id="GO:0007020">
    <property type="term" value="P:microtubule nucleation"/>
    <property type="evidence" value="ECO:0007669"/>
    <property type="project" value="InterPro"/>
</dbReference>
<dbReference type="Proteomes" id="UP000092730">
    <property type="component" value="Chromosome 1"/>
</dbReference>
<dbReference type="STRING" id="1296100.A0A1B9GD31"/>
<keyword evidence="4 5" id="KW-0206">Cytoskeleton</keyword>
<proteinExistence type="inferred from homology"/>
<keyword evidence="11" id="KW-1185">Reference proteome</keyword>
<sequence>MSTQVLNRLAQQLVHAVVPGLGDDRASSLSLTNRVSREIRADVSGGARKEWDDVKQAIQGLSRTAKIRVQEDLAEALDKNLRGLELCRQKGKRSWEGEEGVKMSNLPQYVHLLLNLADRPSIETHDFAYTYLHRVPPSGPTADQILYQEIMASEPFEPGEFWDEEVLSGWTDSEDEYERETSSEDSDGSPEEDYVKTPSSAAIRAERRREEEVRRKQLEEDRTEEALEVVRGLKDGYWNKPGKINLMKEGVYGWRDLVTQSNTASLAAQIVNNPLVTDNAITSFQLQREIIFALSGRSGVIFGFSDEGVCSIIQDHPQVNHLSPASLDDVLQDFQRYANRAAMIRRFVFETLQSESPPSLHAHSGYSRRMNRPNKTQQAFAGACQDILSEFNLWLSELETAFIRGNDGTSSSSLVPGTSTASTPSLLLLELDQRSSTILVLLSSFIPHSSDSTVLLNMIHTSINTFDRSVDNSHFATIFDIFMQTAQPTWQMLGIWIRYGMPIPSSFTDPEEVYLLTNDEGDERKLEEEFFIQRDRDVSWADEDFYECGFVVGDYGYPEWIGDELGEMILEAGKARGLLKSLLGGMGMVEGWQDLQEVLVILGSGPEGSKRSGIEVNIAEKISNYLTPICQLIQFHLRRVLDEECGLGEHLDAIEGVMYFRGFEVLDDWSLGLFQKVSSNEKWADFQTLTSTFRDITEEKQAGWMNPAGIRIRTTRSSGAIMGPRALEIVRVQYEVPFPLSQLFSSTSVELRAEVFTFILQLRMAHYLLVQTKKLDRDLSARMILDGENGIRGMWRMRQKLSWFIDTVYTWLTDRIIEVQSAEFRRTLSEMTSLKLMIALELEHTRKIRNYAFLHPSTSEIYENIQNIFDLIHTFSECYTSYINENPFKAKRKEDYITRRRPRLRRNKKKDDLSSDEEDEREIKEHSISFIELGLGERMNKMDKDLDESVVQIREGVERLAMESELEVDGWSMLAFSLEEWR</sequence>
<dbReference type="GO" id="GO:0005874">
    <property type="term" value="C:microtubule"/>
    <property type="evidence" value="ECO:0007669"/>
    <property type="project" value="UniProtKB-KW"/>
</dbReference>